<feature type="transmembrane region" description="Helical" evidence="1">
    <location>
        <begin position="72"/>
        <end position="92"/>
    </location>
</feature>
<keyword evidence="1" id="KW-0812">Transmembrane</keyword>
<accession>A0A7W3QRQ5</accession>
<keyword evidence="1" id="KW-1133">Transmembrane helix</keyword>
<reference evidence="2 3" key="1">
    <citation type="submission" date="2020-08" db="EMBL/GenBank/DDBJ databases">
        <title>Genomic Encyclopedia of Type Strains, Phase IV (KMG-IV): sequencing the most valuable type-strain genomes for metagenomic binning, comparative biology and taxonomic classification.</title>
        <authorList>
            <person name="Goeker M."/>
        </authorList>
    </citation>
    <scope>NUCLEOTIDE SEQUENCE [LARGE SCALE GENOMIC DNA]</scope>
    <source>
        <strain evidence="2 3">DSM 44197</strain>
    </source>
</reference>
<proteinExistence type="predicted"/>
<feature type="transmembrane region" description="Helical" evidence="1">
    <location>
        <begin position="131"/>
        <end position="147"/>
    </location>
</feature>
<dbReference type="AlphaFoldDB" id="A0A7W3QRQ5"/>
<feature type="transmembrane region" description="Helical" evidence="1">
    <location>
        <begin position="42"/>
        <end position="60"/>
    </location>
</feature>
<organism evidence="2 3">
    <name type="scientific">Actinomadura namibiensis</name>
    <dbReference type="NCBI Taxonomy" id="182080"/>
    <lineage>
        <taxon>Bacteria</taxon>
        <taxon>Bacillati</taxon>
        <taxon>Actinomycetota</taxon>
        <taxon>Actinomycetes</taxon>
        <taxon>Streptosporangiales</taxon>
        <taxon>Thermomonosporaceae</taxon>
        <taxon>Actinomadura</taxon>
    </lineage>
</organism>
<name>A0A7W3QRQ5_ACTNM</name>
<evidence type="ECO:0000256" key="1">
    <source>
        <dbReference type="SAM" id="Phobius"/>
    </source>
</evidence>
<dbReference type="EMBL" id="JACJIA010000019">
    <property type="protein sequence ID" value="MBA8957014.1"/>
    <property type="molecule type" value="Genomic_DNA"/>
</dbReference>
<sequence length="191" mass="19215">MSDPGAAVPRCARGAFLAAVCTLIALVGHVLGGEGGCCVPPLPAVLLTGGVVGTLSTALARRALTFGRTLTVVGWSQLAFHLAFSVAAAGPAHHAPPVGAAPAGFGPDMIAGHAVAALVAAAVLARADAALWWLCGVVLAVVLPWLTPRPAASPPAPWTVVLSADRTPRRGVLLARAVRRRGPPVVPTHAR</sequence>
<gene>
    <name evidence="2" type="ORF">HNR61_008704</name>
</gene>
<dbReference type="RefSeq" id="WP_182848875.1">
    <property type="nucleotide sequence ID" value="NZ_BAAALP010000017.1"/>
</dbReference>
<dbReference type="Proteomes" id="UP000572680">
    <property type="component" value="Unassembled WGS sequence"/>
</dbReference>
<comment type="caution">
    <text evidence="2">The sequence shown here is derived from an EMBL/GenBank/DDBJ whole genome shotgun (WGS) entry which is preliminary data.</text>
</comment>
<evidence type="ECO:0000313" key="2">
    <source>
        <dbReference type="EMBL" id="MBA8957014.1"/>
    </source>
</evidence>
<keyword evidence="1" id="KW-0472">Membrane</keyword>
<protein>
    <submittedName>
        <fullName evidence="2">Uncharacterized protein</fullName>
    </submittedName>
</protein>
<keyword evidence="3" id="KW-1185">Reference proteome</keyword>
<evidence type="ECO:0000313" key="3">
    <source>
        <dbReference type="Proteomes" id="UP000572680"/>
    </source>
</evidence>
<feature type="transmembrane region" description="Helical" evidence="1">
    <location>
        <begin position="104"/>
        <end position="124"/>
    </location>
</feature>